<evidence type="ECO:0000259" key="2">
    <source>
        <dbReference type="PROSITE" id="PS50041"/>
    </source>
</evidence>
<dbReference type="Proteomes" id="UP000472276">
    <property type="component" value="Unassembled WGS sequence"/>
</dbReference>
<dbReference type="InterPro" id="IPR050111">
    <property type="entry name" value="C-type_lectin/snaclec_domain"/>
</dbReference>
<dbReference type="AlphaFoldDB" id="A0A668UVG3"/>
<name>A0A668UVG3_OREAU</name>
<dbReference type="SMART" id="SM00034">
    <property type="entry name" value="CLECT"/>
    <property type="match status" value="1"/>
</dbReference>
<keyword evidence="1" id="KW-1015">Disulfide bond</keyword>
<accession>A0A668UVG3</accession>
<evidence type="ECO:0000313" key="3">
    <source>
        <dbReference type="Ensembl" id="ENSOABP00000043606.2"/>
    </source>
</evidence>
<feature type="domain" description="C-type lectin" evidence="2">
    <location>
        <begin position="48"/>
        <end position="167"/>
    </location>
</feature>
<dbReference type="Ensembl" id="ENSOABT00000044762.2">
    <property type="protein sequence ID" value="ENSOABP00000043606.2"/>
    <property type="gene ID" value="ENSOABG00000019601.2"/>
</dbReference>
<organism evidence="3 4">
    <name type="scientific">Oreochromis aureus</name>
    <name type="common">Israeli tilapia</name>
    <name type="synonym">Chromis aureus</name>
    <dbReference type="NCBI Taxonomy" id="47969"/>
    <lineage>
        <taxon>Eukaryota</taxon>
        <taxon>Metazoa</taxon>
        <taxon>Chordata</taxon>
        <taxon>Craniata</taxon>
        <taxon>Vertebrata</taxon>
        <taxon>Euteleostomi</taxon>
        <taxon>Actinopterygii</taxon>
        <taxon>Neopterygii</taxon>
        <taxon>Teleostei</taxon>
        <taxon>Neoteleostei</taxon>
        <taxon>Acanthomorphata</taxon>
        <taxon>Ovalentaria</taxon>
        <taxon>Cichlomorphae</taxon>
        <taxon>Cichliformes</taxon>
        <taxon>Cichlidae</taxon>
        <taxon>African cichlids</taxon>
        <taxon>Pseudocrenilabrinae</taxon>
        <taxon>Oreochromini</taxon>
        <taxon>Oreochromis</taxon>
    </lineage>
</organism>
<keyword evidence="4" id="KW-1185">Reference proteome</keyword>
<dbReference type="PROSITE" id="PS00615">
    <property type="entry name" value="C_TYPE_LECTIN_1"/>
    <property type="match status" value="1"/>
</dbReference>
<dbReference type="Gene3D" id="3.10.100.10">
    <property type="entry name" value="Mannose-Binding Protein A, subunit A"/>
    <property type="match status" value="1"/>
</dbReference>
<sequence>MILLLFLFGLTLGAPSESPSDDNKVKLQLDNHRVKLLHGNCPMFWWNFNGRCYKYVAAHLSWADAELYCVSQGANLVSIHNEEEQNFVRTLVKNFDHTEGWTWIGLSDLHKEGRWMWSDGCAVRFVHWCPHQPDNWKGIEHCGHINYSNLKKWNDYSCSTISPSVCATRTTCPKT</sequence>
<reference evidence="3" key="1">
    <citation type="submission" date="2025-08" db="UniProtKB">
        <authorList>
            <consortium name="Ensembl"/>
        </authorList>
    </citation>
    <scope>IDENTIFICATION</scope>
</reference>
<dbReference type="Pfam" id="PF00059">
    <property type="entry name" value="Lectin_C"/>
    <property type="match status" value="1"/>
</dbReference>
<dbReference type="InterPro" id="IPR016186">
    <property type="entry name" value="C-type_lectin-like/link_sf"/>
</dbReference>
<reference evidence="3" key="2">
    <citation type="submission" date="2025-09" db="UniProtKB">
        <authorList>
            <consortium name="Ensembl"/>
        </authorList>
    </citation>
    <scope>IDENTIFICATION</scope>
</reference>
<dbReference type="InterPro" id="IPR002353">
    <property type="entry name" value="AntifreezeII"/>
</dbReference>
<dbReference type="PANTHER" id="PTHR22803">
    <property type="entry name" value="MANNOSE, PHOSPHOLIPASE, LECTIN RECEPTOR RELATED"/>
    <property type="match status" value="1"/>
</dbReference>
<gene>
    <name evidence="3" type="primary">LOC116333643</name>
</gene>
<dbReference type="PRINTS" id="PR00356">
    <property type="entry name" value="ANTIFREEZEII"/>
</dbReference>
<dbReference type="OMA" id="CAYRIAC"/>
<protein>
    <recommendedName>
        <fullName evidence="2">C-type lectin domain-containing protein</fullName>
    </recommendedName>
</protein>
<dbReference type="InterPro" id="IPR016187">
    <property type="entry name" value="CTDL_fold"/>
</dbReference>
<dbReference type="PROSITE" id="PS50041">
    <property type="entry name" value="C_TYPE_LECTIN_2"/>
    <property type="match status" value="1"/>
</dbReference>
<dbReference type="InterPro" id="IPR018378">
    <property type="entry name" value="C-type_lectin_CS"/>
</dbReference>
<dbReference type="SUPFAM" id="SSF56436">
    <property type="entry name" value="C-type lectin-like"/>
    <property type="match status" value="1"/>
</dbReference>
<dbReference type="InterPro" id="IPR001304">
    <property type="entry name" value="C-type_lectin-like"/>
</dbReference>
<proteinExistence type="predicted"/>
<evidence type="ECO:0000256" key="1">
    <source>
        <dbReference type="ARBA" id="ARBA00023157"/>
    </source>
</evidence>
<evidence type="ECO:0000313" key="4">
    <source>
        <dbReference type="Proteomes" id="UP000472276"/>
    </source>
</evidence>